<dbReference type="Pfam" id="PF00753">
    <property type="entry name" value="Lactamase_B"/>
    <property type="match status" value="1"/>
</dbReference>
<dbReference type="SMART" id="SM00849">
    <property type="entry name" value="Lactamase_B"/>
    <property type="match status" value="1"/>
</dbReference>
<dbReference type="AlphaFoldDB" id="A0A916VKB9"/>
<evidence type="ECO:0000313" key="2">
    <source>
        <dbReference type="EMBL" id="GFZ81243.1"/>
    </source>
</evidence>
<dbReference type="RefSeq" id="WP_082866425.1">
    <property type="nucleotide sequence ID" value="NZ_BMIY01000011.1"/>
</dbReference>
<gene>
    <name evidence="2" type="ORF">GCM10011403_25540</name>
</gene>
<dbReference type="PANTHER" id="PTHR23131:SF0">
    <property type="entry name" value="ENDORIBONUCLEASE LACTB2"/>
    <property type="match status" value="1"/>
</dbReference>
<dbReference type="PANTHER" id="PTHR23131">
    <property type="entry name" value="ENDORIBONUCLEASE LACTB2"/>
    <property type="match status" value="1"/>
</dbReference>
<dbReference type="InterPro" id="IPR041516">
    <property type="entry name" value="LACTB2_WH"/>
</dbReference>
<dbReference type="Gene3D" id="1.10.10.10">
    <property type="entry name" value="Winged helix-like DNA-binding domain superfamily/Winged helix DNA-binding domain"/>
    <property type="match status" value="1"/>
</dbReference>
<protein>
    <submittedName>
        <fullName evidence="2">MBL fold metallo-hydrolase</fullName>
    </submittedName>
</protein>
<evidence type="ECO:0000259" key="1">
    <source>
        <dbReference type="SMART" id="SM00849"/>
    </source>
</evidence>
<reference evidence="2" key="2">
    <citation type="submission" date="2020-09" db="EMBL/GenBank/DDBJ databases">
        <authorList>
            <person name="Sun Q."/>
            <person name="Zhou Y."/>
        </authorList>
    </citation>
    <scope>NUCLEOTIDE SEQUENCE</scope>
    <source>
        <strain evidence="2">CGMCC 1.15425</strain>
    </source>
</reference>
<dbReference type="InterPro" id="IPR001279">
    <property type="entry name" value="Metallo-B-lactamas"/>
</dbReference>
<dbReference type="Proteomes" id="UP000627715">
    <property type="component" value="Unassembled WGS sequence"/>
</dbReference>
<dbReference type="Gene3D" id="3.60.15.10">
    <property type="entry name" value="Ribonuclease Z/Hydroxyacylglutathione hydrolase-like"/>
    <property type="match status" value="1"/>
</dbReference>
<dbReference type="SUPFAM" id="SSF56281">
    <property type="entry name" value="Metallo-hydrolase/oxidoreductase"/>
    <property type="match status" value="1"/>
</dbReference>
<proteinExistence type="predicted"/>
<feature type="domain" description="Metallo-beta-lactamase" evidence="1">
    <location>
        <begin position="36"/>
        <end position="200"/>
    </location>
</feature>
<dbReference type="CDD" id="cd16278">
    <property type="entry name" value="metallo-hydrolase-like_MBL-fold"/>
    <property type="match status" value="1"/>
</dbReference>
<dbReference type="EMBL" id="BMIY01000011">
    <property type="protein sequence ID" value="GFZ81243.1"/>
    <property type="molecule type" value="Genomic_DNA"/>
</dbReference>
<dbReference type="OrthoDB" id="9784009at2"/>
<accession>A0A916VKB9</accession>
<comment type="caution">
    <text evidence="2">The sequence shown here is derived from an EMBL/GenBank/DDBJ whole genome shotgun (WGS) entry which is preliminary data.</text>
</comment>
<dbReference type="Pfam" id="PF17778">
    <property type="entry name" value="WHD_BLACT"/>
    <property type="match status" value="1"/>
</dbReference>
<dbReference type="InterPro" id="IPR036866">
    <property type="entry name" value="RibonucZ/Hydroxyglut_hydro"/>
</dbReference>
<keyword evidence="3" id="KW-1185">Reference proteome</keyword>
<organism evidence="2 3">
    <name type="scientific">Pseudohongiella nitratireducens</name>
    <dbReference type="NCBI Taxonomy" id="1768907"/>
    <lineage>
        <taxon>Bacteria</taxon>
        <taxon>Pseudomonadati</taxon>
        <taxon>Pseudomonadota</taxon>
        <taxon>Gammaproteobacteria</taxon>
        <taxon>Pseudomonadales</taxon>
        <taxon>Pseudohongiellaceae</taxon>
        <taxon>Pseudohongiella</taxon>
    </lineage>
</organism>
<name>A0A916VKB9_9GAMM</name>
<evidence type="ECO:0000313" key="3">
    <source>
        <dbReference type="Proteomes" id="UP000627715"/>
    </source>
</evidence>
<dbReference type="InterPro" id="IPR036388">
    <property type="entry name" value="WH-like_DNA-bd_sf"/>
</dbReference>
<sequence length="290" mass="32016">MTDMETQMLQVFRVPTRRIPVIRILCPNPGMMTGPGTNTYLIGSTRRILLDPGPDVPAHRQRILSMLGDDVLDSVLVTHTHGDHSPGALAIRHATAASLVGLLPSLNSQHQDETFVPDLEPQDQQVLKIADVEIQAIYTPGHVGNHICWFLPDEGLLFTGDHILQGTTPVILPPDGDMAAYMDSLRRIQRMRCDRLAPGHGQIIDDADGNIQGVIAHRLAREEKIFNALQTSGEAMTVEALVRQVYQDVSPGLWPWAAKTMLAHLIKLVADKRIAHDEANKEWKVIQADG</sequence>
<reference evidence="2" key="1">
    <citation type="journal article" date="2014" name="Int. J. Syst. Evol. Microbiol.">
        <title>Complete genome sequence of Corynebacterium casei LMG S-19264T (=DSM 44701T), isolated from a smear-ripened cheese.</title>
        <authorList>
            <consortium name="US DOE Joint Genome Institute (JGI-PGF)"/>
            <person name="Walter F."/>
            <person name="Albersmeier A."/>
            <person name="Kalinowski J."/>
            <person name="Ruckert C."/>
        </authorList>
    </citation>
    <scope>NUCLEOTIDE SEQUENCE</scope>
    <source>
        <strain evidence="2">CGMCC 1.15425</strain>
    </source>
</reference>
<dbReference type="InterPro" id="IPR050662">
    <property type="entry name" value="Sec-metab_biosynth-thioest"/>
</dbReference>